<protein>
    <submittedName>
        <fullName evidence="2">Uncharacterized protein</fullName>
    </submittedName>
</protein>
<organism evidence="2 3">
    <name type="scientific">Amphibalanus amphitrite</name>
    <name type="common">Striped barnacle</name>
    <name type="synonym">Balanus amphitrite</name>
    <dbReference type="NCBI Taxonomy" id="1232801"/>
    <lineage>
        <taxon>Eukaryota</taxon>
        <taxon>Metazoa</taxon>
        <taxon>Ecdysozoa</taxon>
        <taxon>Arthropoda</taxon>
        <taxon>Crustacea</taxon>
        <taxon>Multicrustacea</taxon>
        <taxon>Cirripedia</taxon>
        <taxon>Thoracica</taxon>
        <taxon>Thoracicalcarea</taxon>
        <taxon>Balanomorpha</taxon>
        <taxon>Balanoidea</taxon>
        <taxon>Balanidae</taxon>
        <taxon>Amphibalaninae</taxon>
        <taxon>Amphibalanus</taxon>
    </lineage>
</organism>
<sequence>MDDSGFEEDQVQLLAELSAQALLHQPAPAAGDQLQLLLERLLEAPVPAASAAYLYGYTLCIGETLRYLSEREGLAGDHPVVCGVRDHMLAEYGRMVRHLSQTEVKPGPAGGLAPPPPPPAPSGDARHRVTAAGAGPPPNSGDGAVTSGDAPVNSGDEPVTSGDVGRLDCSDAAVDCGGAGGPEAPLWDGPPAPVPQQLRDL</sequence>
<evidence type="ECO:0000313" key="2">
    <source>
        <dbReference type="EMBL" id="KAF0297105.1"/>
    </source>
</evidence>
<proteinExistence type="predicted"/>
<gene>
    <name evidence="2" type="ORF">FJT64_005493</name>
</gene>
<reference evidence="2 3" key="1">
    <citation type="submission" date="2019-07" db="EMBL/GenBank/DDBJ databases">
        <title>Draft genome assembly of a fouling barnacle, Amphibalanus amphitrite (Darwin, 1854): The first reference genome for Thecostraca.</title>
        <authorList>
            <person name="Kim W."/>
        </authorList>
    </citation>
    <scope>NUCLEOTIDE SEQUENCE [LARGE SCALE GENOMIC DNA]</scope>
    <source>
        <strain evidence="2">SNU_AA5</strain>
        <tissue evidence="2">Soma without cirri and trophi</tissue>
    </source>
</reference>
<dbReference type="SUPFAM" id="SSF158457">
    <property type="entry name" value="Orange domain-like"/>
    <property type="match status" value="1"/>
</dbReference>
<dbReference type="Proteomes" id="UP000440578">
    <property type="component" value="Unassembled WGS sequence"/>
</dbReference>
<evidence type="ECO:0000313" key="3">
    <source>
        <dbReference type="Proteomes" id="UP000440578"/>
    </source>
</evidence>
<dbReference type="EMBL" id="VIIS01001514">
    <property type="protein sequence ID" value="KAF0297105.1"/>
    <property type="molecule type" value="Genomic_DNA"/>
</dbReference>
<keyword evidence="3" id="KW-1185">Reference proteome</keyword>
<accession>A0A6A4VSJ3</accession>
<comment type="caution">
    <text evidence="2">The sequence shown here is derived from an EMBL/GenBank/DDBJ whole genome shotgun (WGS) entry which is preliminary data.</text>
</comment>
<name>A0A6A4VSJ3_AMPAM</name>
<feature type="region of interest" description="Disordered" evidence="1">
    <location>
        <begin position="103"/>
        <end position="201"/>
    </location>
</feature>
<dbReference type="OrthoDB" id="7693256at2759"/>
<dbReference type="AlphaFoldDB" id="A0A6A4VSJ3"/>
<evidence type="ECO:0000256" key="1">
    <source>
        <dbReference type="SAM" id="MobiDB-lite"/>
    </source>
</evidence>